<protein>
    <recommendedName>
        <fullName evidence="3 6">Beta-lactamase</fullName>
        <ecNumber evidence="3 6">3.5.2.6</ecNumber>
    </recommendedName>
</protein>
<dbReference type="Pfam" id="PF13354">
    <property type="entry name" value="Beta-lactamase2"/>
    <property type="match status" value="1"/>
</dbReference>
<feature type="signal peptide" evidence="7">
    <location>
        <begin position="1"/>
        <end position="21"/>
    </location>
</feature>
<dbReference type="InterPro" id="IPR012338">
    <property type="entry name" value="Beta-lactam/transpept-like"/>
</dbReference>
<evidence type="ECO:0000313" key="10">
    <source>
        <dbReference type="Proteomes" id="UP000183569"/>
    </source>
</evidence>
<evidence type="ECO:0000256" key="4">
    <source>
        <dbReference type="ARBA" id="ARBA00022801"/>
    </source>
</evidence>
<evidence type="ECO:0000256" key="1">
    <source>
        <dbReference type="ARBA" id="ARBA00001526"/>
    </source>
</evidence>
<dbReference type="InterPro" id="IPR000871">
    <property type="entry name" value="Beta-lactam_class-A"/>
</dbReference>
<dbReference type="GeneID" id="23844430"/>
<dbReference type="Gene3D" id="3.40.710.10">
    <property type="entry name" value="DD-peptidase/beta-lactamase superfamily"/>
    <property type="match status" value="1"/>
</dbReference>
<comment type="caution">
    <text evidence="9">The sequence shown here is derived from an EMBL/GenBank/DDBJ whole genome shotgun (WGS) entry which is preliminary data.</text>
</comment>
<organism evidence="9 10">
    <name type="scientific">Kosakonia sacchari</name>
    <dbReference type="NCBI Taxonomy" id="1158459"/>
    <lineage>
        <taxon>Bacteria</taxon>
        <taxon>Pseudomonadati</taxon>
        <taxon>Pseudomonadota</taxon>
        <taxon>Gammaproteobacteria</taxon>
        <taxon>Enterobacterales</taxon>
        <taxon>Enterobacteriaceae</taxon>
        <taxon>Kosakonia</taxon>
    </lineage>
</organism>
<comment type="catalytic activity">
    <reaction evidence="1 6">
        <text>a beta-lactam + H2O = a substituted beta-amino acid</text>
        <dbReference type="Rhea" id="RHEA:20401"/>
        <dbReference type="ChEBI" id="CHEBI:15377"/>
        <dbReference type="ChEBI" id="CHEBI:35627"/>
        <dbReference type="ChEBI" id="CHEBI:140347"/>
        <dbReference type="EC" id="3.5.2.6"/>
    </reaction>
</comment>
<dbReference type="Proteomes" id="UP000183569">
    <property type="component" value="Unassembled WGS sequence"/>
</dbReference>
<name>A0A1G4X8W8_9ENTR</name>
<proteinExistence type="inferred from homology"/>
<comment type="similarity">
    <text evidence="2 6">Belongs to the class-A beta-lactamase family.</text>
</comment>
<evidence type="ECO:0000256" key="3">
    <source>
        <dbReference type="ARBA" id="ARBA00012865"/>
    </source>
</evidence>
<dbReference type="RefSeq" id="WP_017456759.1">
    <property type="nucleotide sequence ID" value="NZ_FMUI01000002.1"/>
</dbReference>
<dbReference type="InterPro" id="IPR023650">
    <property type="entry name" value="Beta-lactam_class-A_AS"/>
</dbReference>
<feature type="chain" id="PRO_5032606434" description="Beta-lactamase" evidence="7">
    <location>
        <begin position="22"/>
        <end position="289"/>
    </location>
</feature>
<dbReference type="NCBIfam" id="NF033103">
    <property type="entry name" value="bla_class_A"/>
    <property type="match status" value="1"/>
</dbReference>
<reference evidence="9 10" key="1">
    <citation type="submission" date="2016-10" db="EMBL/GenBank/DDBJ databases">
        <authorList>
            <person name="Varghese N."/>
            <person name="Submissions S."/>
        </authorList>
    </citation>
    <scope>NUCLEOTIDE SEQUENCE [LARGE SCALE GENOMIC DNA]</scope>
    <source>
        <strain evidence="9 10">CGMCC 1.12102</strain>
    </source>
</reference>
<evidence type="ECO:0000259" key="8">
    <source>
        <dbReference type="Pfam" id="PF13354"/>
    </source>
</evidence>
<accession>A0A1G4X8W8</accession>
<dbReference type="EC" id="3.5.2.6" evidence="3 6"/>
<dbReference type="GO" id="GO:0046677">
    <property type="term" value="P:response to antibiotic"/>
    <property type="evidence" value="ECO:0007669"/>
    <property type="project" value="UniProtKB-UniRule"/>
</dbReference>
<dbReference type="PANTHER" id="PTHR35333">
    <property type="entry name" value="BETA-LACTAMASE"/>
    <property type="match status" value="1"/>
</dbReference>
<dbReference type="GO" id="GO:0008800">
    <property type="term" value="F:beta-lactamase activity"/>
    <property type="evidence" value="ECO:0007669"/>
    <property type="project" value="UniProtKB-UniRule"/>
</dbReference>
<feature type="domain" description="Beta-lactamase class A catalytic" evidence="8">
    <location>
        <begin position="45"/>
        <end position="262"/>
    </location>
</feature>
<keyword evidence="7" id="KW-0732">Signal</keyword>
<dbReference type="GO" id="GO:0030655">
    <property type="term" value="P:beta-lactam antibiotic catabolic process"/>
    <property type="evidence" value="ECO:0007669"/>
    <property type="project" value="InterPro"/>
</dbReference>
<sequence length="289" mass="30708">MFFPVKSICSLLLLSAFAASAANIDNATLTAVARLQEEHLGARIGIAVIDTASGETVSYRGDERFPLNSTHKALLCGALLSKVDKGELALNETTQFSQSELVAYSPVTSKFVAPSSMSWQQLCSAAITESDNTAANLLAKKLGGPAAVTRFFVDSGDSVTRLDRAEPELNSAVPGDLRDTTTPLAVSHTLQKLTLGEVLTPRSRAQLVQWMKEDKVADALLRSTLPKGWVIGDKTGAGGYGSRSIISIVWPKKGAPRIVSIYITDTKATIAQSNDAIARIGKAIFSATK</sequence>
<evidence type="ECO:0000256" key="2">
    <source>
        <dbReference type="ARBA" id="ARBA00009009"/>
    </source>
</evidence>
<evidence type="ECO:0000313" key="9">
    <source>
        <dbReference type="EMBL" id="SCX37653.1"/>
    </source>
</evidence>
<evidence type="ECO:0000256" key="5">
    <source>
        <dbReference type="ARBA" id="ARBA00023251"/>
    </source>
</evidence>
<evidence type="ECO:0000256" key="7">
    <source>
        <dbReference type="SAM" id="SignalP"/>
    </source>
</evidence>
<dbReference type="AlphaFoldDB" id="A0A1G4X8W8"/>
<keyword evidence="5 6" id="KW-0046">Antibiotic resistance</keyword>
<dbReference type="PRINTS" id="PR00118">
    <property type="entry name" value="BLACTAMASEA"/>
</dbReference>
<dbReference type="InterPro" id="IPR045155">
    <property type="entry name" value="Beta-lactam_cat"/>
</dbReference>
<dbReference type="PANTHER" id="PTHR35333:SF3">
    <property type="entry name" value="BETA-LACTAMASE-TYPE TRANSPEPTIDASE FOLD CONTAINING PROTEIN"/>
    <property type="match status" value="1"/>
</dbReference>
<keyword evidence="4 6" id="KW-0378">Hydrolase</keyword>
<dbReference type="SUPFAM" id="SSF56601">
    <property type="entry name" value="beta-lactamase/transpeptidase-like"/>
    <property type="match status" value="1"/>
</dbReference>
<evidence type="ECO:0000256" key="6">
    <source>
        <dbReference type="RuleBase" id="RU361140"/>
    </source>
</evidence>
<dbReference type="PROSITE" id="PS00146">
    <property type="entry name" value="BETA_LACTAMASE_A"/>
    <property type="match status" value="1"/>
</dbReference>
<gene>
    <name evidence="9" type="ORF">SAMN02927897_00066</name>
</gene>
<dbReference type="EMBL" id="FMUI01000002">
    <property type="protein sequence ID" value="SCX37653.1"/>
    <property type="molecule type" value="Genomic_DNA"/>
</dbReference>